<proteinExistence type="predicted"/>
<dbReference type="Proteomes" id="UP001501788">
    <property type="component" value="Unassembled WGS sequence"/>
</dbReference>
<dbReference type="SUPFAM" id="SSF143422">
    <property type="entry name" value="Transposase IS200-like"/>
    <property type="match status" value="1"/>
</dbReference>
<dbReference type="InterPro" id="IPR002686">
    <property type="entry name" value="Transposase_17"/>
</dbReference>
<protein>
    <submittedName>
        <fullName evidence="3">Transposase</fullName>
    </submittedName>
</protein>
<sequence>MARLPRLCLPGLVHHVILRGNNRQPIVLDDADRSALLAHLAAAADAHQVALHAYVLMDDHLHLLLTPTDATALPRTIQALGRAYVRQFNRRHGRTGTLWEGRYRSTVIEADTWLLPCMAHLDWHPVQAGLVAEPADYRWSSHRHWRGLQSERMLTPHAIWWALGNTPFAREAAYDARVQAGLSSAERQALADSALHGWALGSPAFLAQLQAHSPRRLQRARPGRPRRVAAAAADAPTPPTDGVGATPQA</sequence>
<keyword evidence="4" id="KW-1185">Reference proteome</keyword>
<evidence type="ECO:0000256" key="1">
    <source>
        <dbReference type="SAM" id="MobiDB-lite"/>
    </source>
</evidence>
<dbReference type="EMBL" id="BAABEX010000009">
    <property type="protein sequence ID" value="GAA4423354.1"/>
    <property type="molecule type" value="Genomic_DNA"/>
</dbReference>
<dbReference type="Gene3D" id="3.30.70.1290">
    <property type="entry name" value="Transposase IS200-like"/>
    <property type="match status" value="1"/>
</dbReference>
<reference evidence="4" key="1">
    <citation type="journal article" date="2019" name="Int. J. Syst. Evol. Microbiol.">
        <title>The Global Catalogue of Microorganisms (GCM) 10K type strain sequencing project: providing services to taxonomists for standard genome sequencing and annotation.</title>
        <authorList>
            <consortium name="The Broad Institute Genomics Platform"/>
            <consortium name="The Broad Institute Genome Sequencing Center for Infectious Disease"/>
            <person name="Wu L."/>
            <person name="Ma J."/>
        </authorList>
    </citation>
    <scope>NUCLEOTIDE SEQUENCE [LARGE SCALE GENOMIC DNA]</scope>
    <source>
        <strain evidence="4">JCM 31890</strain>
    </source>
</reference>
<name>A0ABP8L6I8_9BURK</name>
<accession>A0ABP8L6I8</accession>
<feature type="domain" description="Transposase IS200-like" evidence="2">
    <location>
        <begin position="9"/>
        <end position="124"/>
    </location>
</feature>
<dbReference type="PANTHER" id="PTHR34322">
    <property type="entry name" value="TRANSPOSASE, Y1_TNP DOMAIN-CONTAINING"/>
    <property type="match status" value="1"/>
</dbReference>
<dbReference type="InterPro" id="IPR036515">
    <property type="entry name" value="Transposase_17_sf"/>
</dbReference>
<dbReference type="RefSeq" id="WP_345062930.1">
    <property type="nucleotide sequence ID" value="NZ_BAABEX010000009.1"/>
</dbReference>
<feature type="region of interest" description="Disordered" evidence="1">
    <location>
        <begin position="213"/>
        <end position="249"/>
    </location>
</feature>
<dbReference type="PANTHER" id="PTHR34322:SF2">
    <property type="entry name" value="TRANSPOSASE IS200-LIKE DOMAIN-CONTAINING PROTEIN"/>
    <property type="match status" value="1"/>
</dbReference>
<gene>
    <name evidence="3" type="ORF">GCM10023090_15490</name>
</gene>
<dbReference type="SMART" id="SM01321">
    <property type="entry name" value="Y1_Tnp"/>
    <property type="match status" value="1"/>
</dbReference>
<organism evidence="3 4">
    <name type="scientific">Acidovorax lacteus</name>
    <dbReference type="NCBI Taxonomy" id="1924988"/>
    <lineage>
        <taxon>Bacteria</taxon>
        <taxon>Pseudomonadati</taxon>
        <taxon>Pseudomonadota</taxon>
        <taxon>Betaproteobacteria</taxon>
        <taxon>Burkholderiales</taxon>
        <taxon>Comamonadaceae</taxon>
        <taxon>Acidovorax</taxon>
    </lineage>
</organism>
<evidence type="ECO:0000313" key="4">
    <source>
        <dbReference type="Proteomes" id="UP001501788"/>
    </source>
</evidence>
<comment type="caution">
    <text evidence="3">The sequence shown here is derived from an EMBL/GenBank/DDBJ whole genome shotgun (WGS) entry which is preliminary data.</text>
</comment>
<dbReference type="Pfam" id="PF01797">
    <property type="entry name" value="Y1_Tnp"/>
    <property type="match status" value="1"/>
</dbReference>
<feature type="compositionally biased region" description="Basic residues" evidence="1">
    <location>
        <begin position="213"/>
        <end position="227"/>
    </location>
</feature>
<evidence type="ECO:0000313" key="3">
    <source>
        <dbReference type="EMBL" id="GAA4423354.1"/>
    </source>
</evidence>
<evidence type="ECO:0000259" key="2">
    <source>
        <dbReference type="SMART" id="SM01321"/>
    </source>
</evidence>